<keyword evidence="5" id="KW-0648">Protein biosynthesis</keyword>
<evidence type="ECO:0000313" key="11">
    <source>
        <dbReference type="Proteomes" id="UP000078555"/>
    </source>
</evidence>
<evidence type="ECO:0000256" key="7">
    <source>
        <dbReference type="ARBA" id="ARBA00033323"/>
    </source>
</evidence>
<dbReference type="GO" id="GO:0005737">
    <property type="term" value="C:cytoplasm"/>
    <property type="evidence" value="ECO:0007669"/>
    <property type="project" value="TreeGrafter"/>
</dbReference>
<keyword evidence="11" id="KW-1185">Reference proteome</keyword>
<gene>
    <name evidence="10" type="ORF">POVWA1_001590</name>
</gene>
<dbReference type="EC" id="6.1.1.1" evidence="1"/>
<dbReference type="SUPFAM" id="SSF52374">
    <property type="entry name" value="Nucleotidylyl transferase"/>
    <property type="match status" value="2"/>
</dbReference>
<protein>
    <recommendedName>
        <fullName evidence="1">tyrosine--tRNA ligase</fullName>
        <ecNumber evidence="1">6.1.1.1</ecNumber>
    </recommendedName>
    <alternativeName>
        <fullName evidence="7">Tyrosyl-tRNA synthetase</fullName>
    </alternativeName>
</protein>
<organism evidence="10 11">
    <name type="scientific">Plasmodium ovale wallikeri</name>
    <dbReference type="NCBI Taxonomy" id="864142"/>
    <lineage>
        <taxon>Eukaryota</taxon>
        <taxon>Sar</taxon>
        <taxon>Alveolata</taxon>
        <taxon>Apicomplexa</taxon>
        <taxon>Aconoidasida</taxon>
        <taxon>Haemosporida</taxon>
        <taxon>Plasmodiidae</taxon>
        <taxon>Plasmodium</taxon>
        <taxon>Plasmodium (Plasmodium)</taxon>
    </lineage>
</organism>
<feature type="compositionally biased region" description="Basic and acidic residues" evidence="9">
    <location>
        <begin position="212"/>
        <end position="233"/>
    </location>
</feature>
<feature type="region of interest" description="Disordered" evidence="9">
    <location>
        <begin position="210"/>
        <end position="233"/>
    </location>
</feature>
<dbReference type="InterPro" id="IPR002305">
    <property type="entry name" value="aa-tRNA-synth_Ic"/>
</dbReference>
<keyword evidence="3" id="KW-0547">Nucleotide-binding</keyword>
<dbReference type="Pfam" id="PF00579">
    <property type="entry name" value="tRNA-synt_1b"/>
    <property type="match status" value="1"/>
</dbReference>
<keyword evidence="6" id="KW-0030">Aminoacyl-tRNA synthetase</keyword>
<evidence type="ECO:0000313" key="10">
    <source>
        <dbReference type="EMBL" id="SBT30495.1"/>
    </source>
</evidence>
<evidence type="ECO:0000256" key="8">
    <source>
        <dbReference type="ARBA" id="ARBA00048248"/>
    </source>
</evidence>
<evidence type="ECO:0000256" key="2">
    <source>
        <dbReference type="ARBA" id="ARBA00022598"/>
    </source>
</evidence>
<sequence>MCARASAVNSVCAEKTSLYGRRLYVCFYTRRLRGEVCMHQALMSRALRTKRRMAFVALHKGTFLSPRLLIASCEKAPVAHPRVLSFLRTYVQYIRTIHTYIHRREGRKRKEVASLTRKETERGCITREKGNGKRLHHSRERKRKEVASLARKETERGCITREKGNGKRLHHSRERKVHYADVMLKRWNSIRLLHLATIRKGKYFSPKNMEMQNEKREEEEKYQEEGTEKQNEKMKQVTKRMNEILSIAAECIQEEELKEKLLTNQTLLCYDGFEPSGRMHIAQVEPSELQLRLTPQVLLNNKMSGDIKKIQKVGKYFVEVWKSCGMNMENVKFLWASEQINSRPNDYWSLVIDIAKSFNVTRIKRCLKIMGRSEGEDNYCSQILYPCMQCADIFFLNVDICQLGIDQRKVNMLAREYCDIKKRKKKPIILSHEMLPGLLEGQEKMSKSDENSSIFMDDSEADVNRKIKKGFCPPNVIQGNPIFAYAKSIIFPRYQEFRLVRKEKNGGKLASQRRGCAHRRGNRVTPDCGIFCPCTSLPAPRSAGTKTYQTMEELEADYVSGAVHPLDLKDNVATYINEMLNPVREHFQKNAEAKNLLNEIKKYKITK</sequence>
<keyword evidence="2 10" id="KW-0436">Ligase</keyword>
<reference evidence="11" key="1">
    <citation type="submission" date="2016-05" db="EMBL/GenBank/DDBJ databases">
        <authorList>
            <person name="Naeem R."/>
        </authorList>
    </citation>
    <scope>NUCLEOTIDE SEQUENCE [LARGE SCALE GENOMIC DNA]</scope>
</reference>
<evidence type="ECO:0000256" key="9">
    <source>
        <dbReference type="SAM" id="MobiDB-lite"/>
    </source>
</evidence>
<dbReference type="GO" id="GO:0005524">
    <property type="term" value="F:ATP binding"/>
    <property type="evidence" value="ECO:0007669"/>
    <property type="project" value="UniProtKB-KW"/>
</dbReference>
<comment type="catalytic activity">
    <reaction evidence="8">
        <text>tRNA(Tyr) + L-tyrosine + ATP = L-tyrosyl-tRNA(Tyr) + AMP + diphosphate + H(+)</text>
        <dbReference type="Rhea" id="RHEA:10220"/>
        <dbReference type="Rhea" id="RHEA-COMP:9706"/>
        <dbReference type="Rhea" id="RHEA-COMP:9707"/>
        <dbReference type="ChEBI" id="CHEBI:15378"/>
        <dbReference type="ChEBI" id="CHEBI:30616"/>
        <dbReference type="ChEBI" id="CHEBI:33019"/>
        <dbReference type="ChEBI" id="CHEBI:58315"/>
        <dbReference type="ChEBI" id="CHEBI:78442"/>
        <dbReference type="ChEBI" id="CHEBI:78536"/>
        <dbReference type="ChEBI" id="CHEBI:456215"/>
        <dbReference type="EC" id="6.1.1.1"/>
    </reaction>
</comment>
<evidence type="ECO:0000256" key="5">
    <source>
        <dbReference type="ARBA" id="ARBA00022917"/>
    </source>
</evidence>
<keyword evidence="4" id="KW-0067">ATP-binding</keyword>
<name>A0A1A8YG26_PLAOA</name>
<evidence type="ECO:0000256" key="1">
    <source>
        <dbReference type="ARBA" id="ARBA00013160"/>
    </source>
</evidence>
<proteinExistence type="predicted"/>
<dbReference type="Gene3D" id="3.40.50.620">
    <property type="entry name" value="HUPs"/>
    <property type="match status" value="2"/>
</dbReference>
<accession>A0A1A8YG26</accession>
<dbReference type="GO" id="GO:0006437">
    <property type="term" value="P:tyrosyl-tRNA aminoacylation"/>
    <property type="evidence" value="ECO:0007669"/>
    <property type="project" value="TreeGrafter"/>
</dbReference>
<evidence type="ECO:0000256" key="3">
    <source>
        <dbReference type="ARBA" id="ARBA00022741"/>
    </source>
</evidence>
<dbReference type="InterPro" id="IPR014729">
    <property type="entry name" value="Rossmann-like_a/b/a_fold"/>
</dbReference>
<dbReference type="PANTHER" id="PTHR46264">
    <property type="entry name" value="TYROSINE-TRNA LIGASE"/>
    <property type="match status" value="1"/>
</dbReference>
<dbReference type="InterPro" id="IPR050489">
    <property type="entry name" value="Tyr-tRNA_synthase"/>
</dbReference>
<dbReference type="EMBL" id="FLRD01000002">
    <property type="protein sequence ID" value="SBT30495.1"/>
    <property type="molecule type" value="Genomic_DNA"/>
</dbReference>
<dbReference type="AlphaFoldDB" id="A0A1A8YG26"/>
<evidence type="ECO:0000256" key="4">
    <source>
        <dbReference type="ARBA" id="ARBA00022840"/>
    </source>
</evidence>
<dbReference type="NCBIfam" id="NF006330">
    <property type="entry name" value="PRK08560.1"/>
    <property type="match status" value="1"/>
</dbReference>
<dbReference type="GO" id="GO:0004831">
    <property type="term" value="F:tyrosine-tRNA ligase activity"/>
    <property type="evidence" value="ECO:0007669"/>
    <property type="project" value="UniProtKB-EC"/>
</dbReference>
<dbReference type="Proteomes" id="UP000078555">
    <property type="component" value="Unassembled WGS sequence"/>
</dbReference>
<dbReference type="PANTHER" id="PTHR46264:SF4">
    <property type="entry name" value="TYROSINE--TRNA LIGASE, CYTOPLASMIC"/>
    <property type="match status" value="1"/>
</dbReference>
<evidence type="ECO:0000256" key="6">
    <source>
        <dbReference type="ARBA" id="ARBA00023146"/>
    </source>
</evidence>